<keyword evidence="2" id="KW-1185">Reference proteome</keyword>
<accession>A0A120F935</accession>
<protein>
    <submittedName>
        <fullName evidence="1">Uncharacterized protein</fullName>
    </submittedName>
</protein>
<organism evidence="1 2">
    <name type="scientific">Micromonospora rifamycinica</name>
    <dbReference type="NCBI Taxonomy" id="291594"/>
    <lineage>
        <taxon>Bacteria</taxon>
        <taxon>Bacillati</taxon>
        <taxon>Actinomycetota</taxon>
        <taxon>Actinomycetes</taxon>
        <taxon>Micromonosporales</taxon>
        <taxon>Micromonosporaceae</taxon>
        <taxon>Micromonospora</taxon>
    </lineage>
</organism>
<evidence type="ECO:0000313" key="1">
    <source>
        <dbReference type="EMBL" id="SCG69871.1"/>
    </source>
</evidence>
<name>A0A120F935_9ACTN</name>
<dbReference type="RefSeq" id="WP_067306496.1">
    <property type="nucleotide sequence ID" value="NZ_JBEYAT010000001.1"/>
</dbReference>
<dbReference type="AlphaFoldDB" id="A0A120F935"/>
<evidence type="ECO:0000313" key="2">
    <source>
        <dbReference type="Proteomes" id="UP000198226"/>
    </source>
</evidence>
<dbReference type="Proteomes" id="UP000198226">
    <property type="component" value="Chromosome I"/>
</dbReference>
<proteinExistence type="predicted"/>
<sequence length="80" mass="9331">MARHAKEPTYPGLLARLWRPFRRRRVDPLDRLRPMPNHAERLAAYRVRGVASVPHLPQRPLLPERPLLTLAGEYRAGCWS</sequence>
<dbReference type="EMBL" id="LT607752">
    <property type="protein sequence ID" value="SCG69871.1"/>
    <property type="molecule type" value="Genomic_DNA"/>
</dbReference>
<gene>
    <name evidence="1" type="ORF">GA0070623_3470</name>
</gene>
<reference evidence="2" key="1">
    <citation type="submission" date="2016-06" db="EMBL/GenBank/DDBJ databases">
        <authorList>
            <person name="Varghese N."/>
            <person name="Submissions Spin"/>
        </authorList>
    </citation>
    <scope>NUCLEOTIDE SEQUENCE [LARGE SCALE GENOMIC DNA]</scope>
    <source>
        <strain evidence="2">DSM 44983</strain>
    </source>
</reference>